<dbReference type="AlphaFoldDB" id="A0ABD3Q753"/>
<accession>A0ABD3Q753</accession>
<protein>
    <submittedName>
        <fullName evidence="1">Uncharacterized protein</fullName>
    </submittedName>
</protein>
<keyword evidence="2" id="KW-1185">Reference proteome</keyword>
<organism evidence="1 2">
    <name type="scientific">Cyclotella atomus</name>
    <dbReference type="NCBI Taxonomy" id="382360"/>
    <lineage>
        <taxon>Eukaryota</taxon>
        <taxon>Sar</taxon>
        <taxon>Stramenopiles</taxon>
        <taxon>Ochrophyta</taxon>
        <taxon>Bacillariophyta</taxon>
        <taxon>Coscinodiscophyceae</taxon>
        <taxon>Thalassiosirophycidae</taxon>
        <taxon>Stephanodiscales</taxon>
        <taxon>Stephanodiscaceae</taxon>
        <taxon>Cyclotella</taxon>
    </lineage>
</organism>
<evidence type="ECO:0000313" key="1">
    <source>
        <dbReference type="EMBL" id="KAL3795799.1"/>
    </source>
</evidence>
<sequence>MPLAQALQNELSQWRELYFDCPFMEKSRTKTCTDSFQRLESYLSKGDSLSILKVGKEIIATIAVLEYARELNRNEWSKSHDGLGNAYGDMRRHDNRNLKCFLNRGGEFELSSTDTSESDDESKDDDEDSNHWFAIACMVFRSWMNDERAAVGEYRHIGSLIEKAVEAGDCEQIKSEIEALLGEFNELKCSEVECSQQMVAKMIVAYHSPKDKADENETGGRELETKI</sequence>
<reference evidence="1 2" key="1">
    <citation type="submission" date="2024-10" db="EMBL/GenBank/DDBJ databases">
        <title>Updated reference genomes for cyclostephanoid diatoms.</title>
        <authorList>
            <person name="Roberts W.R."/>
            <person name="Alverson A.J."/>
        </authorList>
    </citation>
    <scope>NUCLEOTIDE SEQUENCE [LARGE SCALE GENOMIC DNA]</scope>
    <source>
        <strain evidence="1 2">AJA010-31</strain>
    </source>
</reference>
<evidence type="ECO:0000313" key="2">
    <source>
        <dbReference type="Proteomes" id="UP001530400"/>
    </source>
</evidence>
<gene>
    <name evidence="1" type="ORF">ACHAWO_005854</name>
</gene>
<proteinExistence type="predicted"/>
<dbReference type="Proteomes" id="UP001530400">
    <property type="component" value="Unassembled WGS sequence"/>
</dbReference>
<comment type="caution">
    <text evidence="1">The sequence shown here is derived from an EMBL/GenBank/DDBJ whole genome shotgun (WGS) entry which is preliminary data.</text>
</comment>
<name>A0ABD3Q753_9STRA</name>
<dbReference type="EMBL" id="JALLPJ020000311">
    <property type="protein sequence ID" value="KAL3795799.1"/>
    <property type="molecule type" value="Genomic_DNA"/>
</dbReference>